<dbReference type="AlphaFoldDB" id="A0A4U7AXK4"/>
<reference evidence="8 9" key="1">
    <citation type="submission" date="2018-02" db="EMBL/GenBank/DDBJ databases">
        <title>Draft genome sequences of Elsinoe sp., causing black scab on jojoba.</title>
        <authorList>
            <person name="Stodart B."/>
            <person name="Jeffress S."/>
            <person name="Ash G."/>
            <person name="Arun Chinnappa K."/>
        </authorList>
    </citation>
    <scope>NUCLEOTIDE SEQUENCE [LARGE SCALE GENOMIC DNA]</scope>
    <source>
        <strain evidence="8 9">Hillstone_2</strain>
    </source>
</reference>
<sequence length="549" mass="60682">MSQRPFPLLQRIPVPTGTDAFEAQRAAIVNNFISKVPDAYFVPQHFIDDPPKNVTGIPRSCGVLSPEEIEITETYDAVGLAAAIATREYTAVAVTTAFVKRAIVCHQISCCLTQWFPDEAIARAKQLDEHLERTGKTVGPLHGVPVSIKEHIPIEGRTSSYGFVSTIMDDEHDAQMVGILRDLGAVFYVKTNQPQGIMHLESDSFFGRTMNPHNIDLSPGGSSGGESALIALRGSILGVGTDIGGSIRNPAAVCGIYGFKSTAYTLPMKRFLPSGFPAELNVLGSTGPMCHSLRDMDFFMHLILSRKPYLSDPRLIPAPWTGLKTPDLPRPLKVGIMMTDGHITPQPPVIRALEWANSRLSSSSTIDLKPYHSYKAAEALRLINIMFLPDNGLHIKEECEKTGEPLHPLTEHLFKACTDTSREMTATEITALRFERDNFRCAFADHWNEQHVDVVLCPAFVGPAAMHETARHWGYTSLWNFVDYPGVTFPTPIKAGKKVLSEDDREVGRLWDEGDFEGAPVNLQLVARKYHDNQLFGALNVVKDLLELK</sequence>
<comment type="similarity">
    <text evidence="2">Belongs to the amidase family.</text>
</comment>
<dbReference type="InterPro" id="IPR020556">
    <property type="entry name" value="Amidase_CS"/>
</dbReference>
<comment type="caution">
    <text evidence="8">The sequence shown here is derived from an EMBL/GenBank/DDBJ whole genome shotgun (WGS) entry which is preliminary data.</text>
</comment>
<evidence type="ECO:0000313" key="9">
    <source>
        <dbReference type="Proteomes" id="UP000308133"/>
    </source>
</evidence>
<comment type="catalytic activity">
    <reaction evidence="1">
        <text>a monocarboxylic acid amide + H2O = a monocarboxylate + NH4(+)</text>
        <dbReference type="Rhea" id="RHEA:12020"/>
        <dbReference type="ChEBI" id="CHEBI:15377"/>
        <dbReference type="ChEBI" id="CHEBI:28938"/>
        <dbReference type="ChEBI" id="CHEBI:35757"/>
        <dbReference type="ChEBI" id="CHEBI:83628"/>
        <dbReference type="EC" id="3.5.1.4"/>
    </reaction>
</comment>
<dbReference type="GO" id="GO:0004040">
    <property type="term" value="F:amidase activity"/>
    <property type="evidence" value="ECO:0007669"/>
    <property type="project" value="UniProtKB-EC"/>
</dbReference>
<dbReference type="PIRSF" id="PIRSF001221">
    <property type="entry name" value="Amidase_fungi"/>
    <property type="match status" value="1"/>
</dbReference>
<dbReference type="SUPFAM" id="SSF75304">
    <property type="entry name" value="Amidase signature (AS) enzymes"/>
    <property type="match status" value="1"/>
</dbReference>
<dbReference type="PROSITE" id="PS00571">
    <property type="entry name" value="AMIDASES"/>
    <property type="match status" value="1"/>
</dbReference>
<protein>
    <recommendedName>
        <fullName evidence="3">amidase</fullName>
        <ecNumber evidence="3">3.5.1.4</ecNumber>
    </recommendedName>
</protein>
<feature type="active site" description="Acyl-ester intermediate" evidence="5">
    <location>
        <position position="246"/>
    </location>
</feature>
<name>A0A4U7AXK4_9PEZI</name>
<organism evidence="8 9">
    <name type="scientific">Elsinoe australis</name>
    <dbReference type="NCBI Taxonomy" id="40998"/>
    <lineage>
        <taxon>Eukaryota</taxon>
        <taxon>Fungi</taxon>
        <taxon>Dikarya</taxon>
        <taxon>Ascomycota</taxon>
        <taxon>Pezizomycotina</taxon>
        <taxon>Dothideomycetes</taxon>
        <taxon>Dothideomycetidae</taxon>
        <taxon>Myriangiales</taxon>
        <taxon>Elsinoaceae</taxon>
        <taxon>Elsinoe</taxon>
    </lineage>
</organism>
<evidence type="ECO:0000256" key="2">
    <source>
        <dbReference type="ARBA" id="ARBA00009199"/>
    </source>
</evidence>
<feature type="active site" description="Charge relay system" evidence="5">
    <location>
        <position position="222"/>
    </location>
</feature>
<dbReference type="PANTHER" id="PTHR46072:SF4">
    <property type="entry name" value="AMIDASE C550.07-RELATED"/>
    <property type="match status" value="1"/>
</dbReference>
<gene>
    <name evidence="8" type="ORF">C1H76_8015</name>
</gene>
<evidence type="ECO:0000256" key="6">
    <source>
        <dbReference type="PIRSR" id="PIRSR001221-2"/>
    </source>
</evidence>
<evidence type="ECO:0000313" key="8">
    <source>
        <dbReference type="EMBL" id="TKX19817.1"/>
    </source>
</evidence>
<evidence type="ECO:0000256" key="5">
    <source>
        <dbReference type="PIRSR" id="PIRSR001221-1"/>
    </source>
</evidence>
<evidence type="ECO:0000259" key="7">
    <source>
        <dbReference type="Pfam" id="PF01425"/>
    </source>
</evidence>
<dbReference type="Proteomes" id="UP000308133">
    <property type="component" value="Unassembled WGS sequence"/>
</dbReference>
<dbReference type="PANTHER" id="PTHR46072">
    <property type="entry name" value="AMIDASE-RELATED-RELATED"/>
    <property type="match status" value="1"/>
</dbReference>
<feature type="domain" description="Amidase" evidence="7">
    <location>
        <begin position="94"/>
        <end position="535"/>
    </location>
</feature>
<feature type="active site" description="Charge relay system" evidence="5">
    <location>
        <position position="149"/>
    </location>
</feature>
<evidence type="ECO:0000256" key="4">
    <source>
        <dbReference type="ARBA" id="ARBA00022801"/>
    </source>
</evidence>
<dbReference type="EC" id="3.5.1.4" evidence="3"/>
<feature type="binding site" evidence="6">
    <location>
        <begin position="243"/>
        <end position="246"/>
    </location>
    <ligand>
        <name>substrate</name>
    </ligand>
</feature>
<dbReference type="EMBL" id="PTQR01000106">
    <property type="protein sequence ID" value="TKX19817.1"/>
    <property type="molecule type" value="Genomic_DNA"/>
</dbReference>
<keyword evidence="4" id="KW-0378">Hydrolase</keyword>
<proteinExistence type="inferred from homology"/>
<evidence type="ECO:0000256" key="1">
    <source>
        <dbReference type="ARBA" id="ARBA00001311"/>
    </source>
</evidence>
<dbReference type="InterPro" id="IPR023631">
    <property type="entry name" value="Amidase_dom"/>
</dbReference>
<dbReference type="InterPro" id="IPR036928">
    <property type="entry name" value="AS_sf"/>
</dbReference>
<dbReference type="Pfam" id="PF01425">
    <property type="entry name" value="Amidase"/>
    <property type="match status" value="1"/>
</dbReference>
<feature type="binding site" evidence="6">
    <location>
        <position position="222"/>
    </location>
    <ligand>
        <name>substrate</name>
    </ligand>
</feature>
<dbReference type="Gene3D" id="3.90.1300.10">
    <property type="entry name" value="Amidase signature (AS) domain"/>
    <property type="match status" value="1"/>
</dbReference>
<accession>A0A4U7AXK4</accession>
<evidence type="ECO:0000256" key="3">
    <source>
        <dbReference type="ARBA" id="ARBA00012922"/>
    </source>
</evidence>
<feature type="binding site" evidence="6">
    <location>
        <position position="197"/>
    </location>
    <ligand>
        <name>substrate</name>
    </ligand>
</feature>